<feature type="region of interest" description="Disordered" evidence="1">
    <location>
        <begin position="158"/>
        <end position="189"/>
    </location>
</feature>
<name>A0AAV7SJ34_PLEWA</name>
<sequence length="214" mass="22681">MAAGSTQCAPGPVCDLKCCISSPKNILKTAFNGKIPPTQSSPGRRHGADTAYWLVEDPILPKKDAWCKYGISDGGGPQITNSRDPLRQDSVAFIITTNKQLHRLVLPVWCQSVLVRFSSLPRAVAPARPDVARGVPPWNAGAFGQTSSLRREGVEDTAFHAGDPSSANPAPSAGQSSGAPGPSNIKHDKPLSQPWLLLAELIGSVTGRMNCRPP</sequence>
<dbReference type="Proteomes" id="UP001066276">
    <property type="component" value="Chromosome 4_2"/>
</dbReference>
<dbReference type="EMBL" id="JANPWB010000008">
    <property type="protein sequence ID" value="KAJ1164055.1"/>
    <property type="molecule type" value="Genomic_DNA"/>
</dbReference>
<dbReference type="AlphaFoldDB" id="A0AAV7SJ34"/>
<reference evidence="2" key="1">
    <citation type="journal article" date="2022" name="bioRxiv">
        <title>Sequencing and chromosome-scale assembly of the giantPleurodeles waltlgenome.</title>
        <authorList>
            <person name="Brown T."/>
            <person name="Elewa A."/>
            <person name="Iarovenko S."/>
            <person name="Subramanian E."/>
            <person name="Araus A.J."/>
            <person name="Petzold A."/>
            <person name="Susuki M."/>
            <person name="Suzuki K.-i.T."/>
            <person name="Hayashi T."/>
            <person name="Toyoda A."/>
            <person name="Oliveira C."/>
            <person name="Osipova E."/>
            <person name="Leigh N.D."/>
            <person name="Simon A."/>
            <person name="Yun M.H."/>
        </authorList>
    </citation>
    <scope>NUCLEOTIDE SEQUENCE</scope>
    <source>
        <strain evidence="2">20211129_DDA</strain>
        <tissue evidence="2">Liver</tissue>
    </source>
</reference>
<organism evidence="2 3">
    <name type="scientific">Pleurodeles waltl</name>
    <name type="common">Iberian ribbed newt</name>
    <dbReference type="NCBI Taxonomy" id="8319"/>
    <lineage>
        <taxon>Eukaryota</taxon>
        <taxon>Metazoa</taxon>
        <taxon>Chordata</taxon>
        <taxon>Craniata</taxon>
        <taxon>Vertebrata</taxon>
        <taxon>Euteleostomi</taxon>
        <taxon>Amphibia</taxon>
        <taxon>Batrachia</taxon>
        <taxon>Caudata</taxon>
        <taxon>Salamandroidea</taxon>
        <taxon>Salamandridae</taxon>
        <taxon>Pleurodelinae</taxon>
        <taxon>Pleurodeles</taxon>
    </lineage>
</organism>
<evidence type="ECO:0000256" key="1">
    <source>
        <dbReference type="SAM" id="MobiDB-lite"/>
    </source>
</evidence>
<evidence type="ECO:0000313" key="3">
    <source>
        <dbReference type="Proteomes" id="UP001066276"/>
    </source>
</evidence>
<protein>
    <submittedName>
        <fullName evidence="2">Uncharacterized protein</fullName>
    </submittedName>
</protein>
<gene>
    <name evidence="2" type="ORF">NDU88_004502</name>
</gene>
<accession>A0AAV7SJ34</accession>
<keyword evidence="3" id="KW-1185">Reference proteome</keyword>
<comment type="caution">
    <text evidence="2">The sequence shown here is derived from an EMBL/GenBank/DDBJ whole genome shotgun (WGS) entry which is preliminary data.</text>
</comment>
<feature type="compositionally biased region" description="Low complexity" evidence="1">
    <location>
        <begin position="161"/>
        <end position="183"/>
    </location>
</feature>
<evidence type="ECO:0000313" key="2">
    <source>
        <dbReference type="EMBL" id="KAJ1164055.1"/>
    </source>
</evidence>
<proteinExistence type="predicted"/>